<dbReference type="AlphaFoldDB" id="A0A6J4Q9Y0"/>
<reference evidence="8" key="1">
    <citation type="submission" date="2020-02" db="EMBL/GenBank/DDBJ databases">
        <authorList>
            <person name="Meier V. D."/>
        </authorList>
    </citation>
    <scope>NUCLEOTIDE SEQUENCE</scope>
    <source>
        <strain evidence="8">AVDCRST_MAG28</strain>
    </source>
</reference>
<dbReference type="PROSITE" id="PS50928">
    <property type="entry name" value="ABC_TM1"/>
    <property type="match status" value="1"/>
</dbReference>
<dbReference type="EMBL" id="CADCVE010000001">
    <property type="protein sequence ID" value="CAA9431852.1"/>
    <property type="molecule type" value="Genomic_DNA"/>
</dbReference>
<sequence>MFDWGWVSNNITDEILPALIGHIYLSFVSVAIALLISLPIGILVSRYRKVYPPVTFITGLLFSIPSLALFALLVSVPGLGLGSTTVIIALVSYSLLVLIRNVVAGIDSVPEETRDAARGMGLTNRQILFRVELPLALPVIVAGIRIATVTIIGIATIGAYISGGGLGELIFTGISRNFPTRVIVGAVLATLLAVLADLTLLAVERYLRPWARTRRA</sequence>
<protein>
    <submittedName>
        <fullName evidence="8">ABC transporter, permease protein (Cluster 13, osmolytes)</fullName>
    </submittedName>
</protein>
<dbReference type="CDD" id="cd06261">
    <property type="entry name" value="TM_PBP2"/>
    <property type="match status" value="1"/>
</dbReference>
<evidence type="ECO:0000256" key="3">
    <source>
        <dbReference type="ARBA" id="ARBA00022692"/>
    </source>
</evidence>
<feature type="transmembrane region" description="Helical" evidence="6">
    <location>
        <begin position="80"/>
        <end position="99"/>
    </location>
</feature>
<dbReference type="PANTHER" id="PTHR30177:SF4">
    <property type="entry name" value="OSMOPROTECTANT IMPORT PERMEASE PROTEIN OSMW"/>
    <property type="match status" value="1"/>
</dbReference>
<keyword evidence="5 6" id="KW-0472">Membrane</keyword>
<dbReference type="GO" id="GO:0055085">
    <property type="term" value="P:transmembrane transport"/>
    <property type="evidence" value="ECO:0007669"/>
    <property type="project" value="InterPro"/>
</dbReference>
<evidence type="ECO:0000256" key="2">
    <source>
        <dbReference type="ARBA" id="ARBA00022448"/>
    </source>
</evidence>
<comment type="similarity">
    <text evidence="6">Belongs to the binding-protein-dependent transport system permease family.</text>
</comment>
<dbReference type="SUPFAM" id="SSF161098">
    <property type="entry name" value="MetI-like"/>
    <property type="match status" value="1"/>
</dbReference>
<proteinExistence type="inferred from homology"/>
<dbReference type="GO" id="GO:0005886">
    <property type="term" value="C:plasma membrane"/>
    <property type="evidence" value="ECO:0007669"/>
    <property type="project" value="UniProtKB-SubCell"/>
</dbReference>
<keyword evidence="4 6" id="KW-1133">Transmembrane helix</keyword>
<feature type="transmembrane region" description="Helical" evidence="6">
    <location>
        <begin position="135"/>
        <end position="162"/>
    </location>
</feature>
<accession>A0A6J4Q9Y0</accession>
<keyword evidence="3 6" id="KW-0812">Transmembrane</keyword>
<dbReference type="InterPro" id="IPR000515">
    <property type="entry name" value="MetI-like"/>
</dbReference>
<dbReference type="InterPro" id="IPR051204">
    <property type="entry name" value="ABC_transp_perm/SBD"/>
</dbReference>
<dbReference type="InterPro" id="IPR035906">
    <property type="entry name" value="MetI-like_sf"/>
</dbReference>
<feature type="transmembrane region" description="Helical" evidence="6">
    <location>
        <begin position="182"/>
        <end position="203"/>
    </location>
</feature>
<name>A0A6J4Q9Y0_9ACTN</name>
<evidence type="ECO:0000259" key="7">
    <source>
        <dbReference type="PROSITE" id="PS50928"/>
    </source>
</evidence>
<dbReference type="PANTHER" id="PTHR30177">
    <property type="entry name" value="GLYCINE BETAINE/L-PROLINE TRANSPORT SYSTEM PERMEASE PROTEIN PROW"/>
    <property type="match status" value="1"/>
</dbReference>
<evidence type="ECO:0000256" key="4">
    <source>
        <dbReference type="ARBA" id="ARBA00022989"/>
    </source>
</evidence>
<evidence type="ECO:0000313" key="8">
    <source>
        <dbReference type="EMBL" id="CAA9431852.1"/>
    </source>
</evidence>
<organism evidence="8">
    <name type="scientific">uncultured Rubrobacteraceae bacterium</name>
    <dbReference type="NCBI Taxonomy" id="349277"/>
    <lineage>
        <taxon>Bacteria</taxon>
        <taxon>Bacillati</taxon>
        <taxon>Actinomycetota</taxon>
        <taxon>Rubrobacteria</taxon>
        <taxon>Rubrobacterales</taxon>
        <taxon>Rubrobacteraceae</taxon>
        <taxon>environmental samples</taxon>
    </lineage>
</organism>
<feature type="transmembrane region" description="Helical" evidence="6">
    <location>
        <begin position="56"/>
        <end position="74"/>
    </location>
</feature>
<evidence type="ECO:0000256" key="6">
    <source>
        <dbReference type="RuleBase" id="RU363032"/>
    </source>
</evidence>
<gene>
    <name evidence="8" type="ORF">AVDCRST_MAG28-1509</name>
</gene>
<evidence type="ECO:0000256" key="5">
    <source>
        <dbReference type="ARBA" id="ARBA00023136"/>
    </source>
</evidence>
<dbReference type="Pfam" id="PF00528">
    <property type="entry name" value="BPD_transp_1"/>
    <property type="match status" value="1"/>
</dbReference>
<dbReference type="Gene3D" id="1.10.3720.10">
    <property type="entry name" value="MetI-like"/>
    <property type="match status" value="1"/>
</dbReference>
<feature type="domain" description="ABC transmembrane type-1" evidence="7">
    <location>
        <begin position="19"/>
        <end position="200"/>
    </location>
</feature>
<feature type="transmembrane region" description="Helical" evidence="6">
    <location>
        <begin position="20"/>
        <end position="44"/>
    </location>
</feature>
<evidence type="ECO:0000256" key="1">
    <source>
        <dbReference type="ARBA" id="ARBA00004141"/>
    </source>
</evidence>
<keyword evidence="2 6" id="KW-0813">Transport</keyword>
<comment type="subcellular location">
    <subcellularLocation>
        <location evidence="6">Cell membrane</location>
        <topology evidence="6">Multi-pass membrane protein</topology>
    </subcellularLocation>
    <subcellularLocation>
        <location evidence="1">Membrane</location>
        <topology evidence="1">Multi-pass membrane protein</topology>
    </subcellularLocation>
</comment>
<dbReference type="GO" id="GO:0031460">
    <property type="term" value="P:glycine betaine transport"/>
    <property type="evidence" value="ECO:0007669"/>
    <property type="project" value="TreeGrafter"/>
</dbReference>